<evidence type="ECO:0000313" key="2">
    <source>
        <dbReference type="EMBL" id="GAT62151.1"/>
    </source>
</evidence>
<dbReference type="STRING" id="681398.PJIAN_1742"/>
<feature type="signal peptide" evidence="1">
    <location>
        <begin position="1"/>
        <end position="18"/>
    </location>
</feature>
<dbReference type="EMBL" id="BDCR01000001">
    <property type="protein sequence ID" value="GAT62151.1"/>
    <property type="molecule type" value="Genomic_DNA"/>
</dbReference>
<accession>A0A170YX66</accession>
<evidence type="ECO:0000313" key="3">
    <source>
        <dbReference type="Proteomes" id="UP000076586"/>
    </source>
</evidence>
<name>A0A170YX66_9BACT</name>
<comment type="caution">
    <text evidence="2">The sequence shown here is derived from an EMBL/GenBank/DDBJ whole genome shotgun (WGS) entry which is preliminary data.</text>
</comment>
<dbReference type="Proteomes" id="UP000076586">
    <property type="component" value="Unassembled WGS sequence"/>
</dbReference>
<dbReference type="PROSITE" id="PS51257">
    <property type="entry name" value="PROKAR_LIPOPROTEIN"/>
    <property type="match status" value="1"/>
</dbReference>
<evidence type="ECO:0000256" key="1">
    <source>
        <dbReference type="SAM" id="SignalP"/>
    </source>
</evidence>
<keyword evidence="1" id="KW-0732">Signal</keyword>
<gene>
    <name evidence="2" type="ORF">PJIAN_1742</name>
</gene>
<evidence type="ECO:0008006" key="4">
    <source>
        <dbReference type="Google" id="ProtNLM"/>
    </source>
</evidence>
<dbReference type="AlphaFoldDB" id="A0A170YX66"/>
<keyword evidence="3" id="KW-1185">Reference proteome</keyword>
<sequence>MKKIVFLFLILVSFLASCKKDDTVRAKEYLQKAQTAFLSGNYNVAKLNLDSVHLLFPRLIPMRQAADTLMYKVELAEAKRNLIFADKMFPLQKHLADSLLRSFRYEKNAKYEDVGRYIYKTQSGMNRIGLKAYVTELGEMTIVSAYTGSPLGFTKTKVFVNDLFAETIAGSGDSRTTFANQGQSWENVSYTDPEINGVDNFIAHNLTAKIVVTLEGGKRTYSYALSQGDKQAITQSYYLAEMLRNVVRLQKDIEKAKNKITIVCPHLRLNPQDQLPEKFR</sequence>
<dbReference type="RefSeq" id="WP_068702112.1">
    <property type="nucleotide sequence ID" value="NZ_BDCR01000001.1"/>
</dbReference>
<feature type="chain" id="PRO_5007904974" description="Lipoprotein" evidence="1">
    <location>
        <begin position="19"/>
        <end position="280"/>
    </location>
</feature>
<reference evidence="3" key="2">
    <citation type="journal article" date="2017" name="Genome Announc.">
        <title>Draft genome sequence of Paludibacter jiangxiensis NM7(T), a propionate-producing fermentative bacterium.</title>
        <authorList>
            <person name="Qiu Y.-L."/>
            <person name="Tourlousse D.M."/>
            <person name="Matsuura N."/>
            <person name="Ohashi A."/>
            <person name="Sekiguchi Y."/>
        </authorList>
    </citation>
    <scope>NUCLEOTIDE SEQUENCE [LARGE SCALE GENOMIC DNA]</scope>
    <source>
        <strain evidence="3">NM7</strain>
    </source>
</reference>
<organism evidence="2 3">
    <name type="scientific">Paludibacter jiangxiensis</name>
    <dbReference type="NCBI Taxonomy" id="681398"/>
    <lineage>
        <taxon>Bacteria</taxon>
        <taxon>Pseudomonadati</taxon>
        <taxon>Bacteroidota</taxon>
        <taxon>Bacteroidia</taxon>
        <taxon>Bacteroidales</taxon>
        <taxon>Paludibacteraceae</taxon>
        <taxon>Paludibacter</taxon>
    </lineage>
</organism>
<dbReference type="OrthoDB" id="1118012at2"/>
<reference evidence="3" key="1">
    <citation type="submission" date="2016-04" db="EMBL/GenBank/DDBJ databases">
        <title>Draft genome sequence of Paludibacter jiangxiensis strain NM7.</title>
        <authorList>
            <person name="Qiu Y."/>
            <person name="Matsuura N."/>
            <person name="Ohashi A."/>
            <person name="Tourlousse M.D."/>
            <person name="Sekiguchi Y."/>
        </authorList>
    </citation>
    <scope>NUCLEOTIDE SEQUENCE [LARGE SCALE GENOMIC DNA]</scope>
    <source>
        <strain evidence="3">NM7</strain>
    </source>
</reference>
<protein>
    <recommendedName>
        <fullName evidence="4">Lipoprotein</fullName>
    </recommendedName>
</protein>
<proteinExistence type="predicted"/>